<dbReference type="GO" id="GO:0043111">
    <property type="term" value="P:replication fork arrest"/>
    <property type="evidence" value="ECO:0007669"/>
    <property type="project" value="TreeGrafter"/>
</dbReference>
<protein>
    <recommendedName>
        <fullName evidence="9">Chromosome segregation in meiosis protein</fullName>
    </recommendedName>
</protein>
<reference evidence="12 13" key="1">
    <citation type="journal article" date="2011" name="PLoS Genet.">
        <title>Comparative genomic analysis of human fungal pathogens causing paracoccidioidomycosis.</title>
        <authorList>
            <person name="Desjardins C.A."/>
            <person name="Champion M.D."/>
            <person name="Holder J.W."/>
            <person name="Muszewska A."/>
            <person name="Goldberg J."/>
            <person name="Bailao A.M."/>
            <person name="Brigido M.M."/>
            <person name="Ferreira M.E."/>
            <person name="Garcia A.M."/>
            <person name="Grynberg M."/>
            <person name="Gujja S."/>
            <person name="Heiman D.I."/>
            <person name="Henn M.R."/>
            <person name="Kodira C.D."/>
            <person name="Leon-Narvaez H."/>
            <person name="Longo L.V."/>
            <person name="Ma L.J."/>
            <person name="Malavazi I."/>
            <person name="Matsuo A.L."/>
            <person name="Morais F.V."/>
            <person name="Pereira M."/>
            <person name="Rodriguez-Brito S."/>
            <person name="Sakthikumar S."/>
            <person name="Salem-Izacc S.M."/>
            <person name="Sykes S.M."/>
            <person name="Teixeira M.M."/>
            <person name="Vallejo M.C."/>
            <person name="Walter M.E."/>
            <person name="Yandava C."/>
            <person name="Young S."/>
            <person name="Zeng Q."/>
            <person name="Zucker J."/>
            <person name="Felipe M.S."/>
            <person name="Goldman G.H."/>
            <person name="Haas B.J."/>
            <person name="McEwen J.G."/>
            <person name="Nino-Vega G."/>
            <person name="Puccia R."/>
            <person name="San-Blas G."/>
            <person name="Soares C.M."/>
            <person name="Birren B.W."/>
            <person name="Cuomo C.A."/>
        </authorList>
    </citation>
    <scope>NUCLEOTIDE SEQUENCE [LARGE SCALE GENOMIC DNA]</scope>
    <source>
        <strain evidence="13">ATCC MYA-826 / Pb01</strain>
    </source>
</reference>
<organism evidence="12 13">
    <name type="scientific">Paracoccidioides lutzii (strain ATCC MYA-826 / Pb01)</name>
    <name type="common">Paracoccidioides brasiliensis</name>
    <dbReference type="NCBI Taxonomy" id="502779"/>
    <lineage>
        <taxon>Eukaryota</taxon>
        <taxon>Fungi</taxon>
        <taxon>Dikarya</taxon>
        <taxon>Ascomycota</taxon>
        <taxon>Pezizomycotina</taxon>
        <taxon>Eurotiomycetes</taxon>
        <taxon>Eurotiomycetidae</taxon>
        <taxon>Onygenales</taxon>
        <taxon>Ajellomycetaceae</taxon>
        <taxon>Paracoccidioides</taxon>
    </lineage>
</organism>
<dbReference type="OrthoDB" id="437078at2759"/>
<evidence type="ECO:0000256" key="8">
    <source>
        <dbReference type="ARBA" id="ARBA00025496"/>
    </source>
</evidence>
<dbReference type="AlphaFoldDB" id="C1GSJ8"/>
<keyword evidence="6 9" id="KW-0539">Nucleus</keyword>
<evidence type="ECO:0000256" key="4">
    <source>
        <dbReference type="ARBA" id="ARBA00022763"/>
    </source>
</evidence>
<feature type="domain" description="Chromosome segregation in meiosis protein 3" evidence="11">
    <location>
        <begin position="79"/>
        <end position="161"/>
    </location>
</feature>
<dbReference type="GO" id="GO:0031297">
    <property type="term" value="P:replication fork processing"/>
    <property type="evidence" value="ECO:0007669"/>
    <property type="project" value="UniProtKB-UniRule"/>
</dbReference>
<accession>C1GSJ8</accession>
<dbReference type="Proteomes" id="UP000002059">
    <property type="component" value="Partially assembled WGS sequence"/>
</dbReference>
<dbReference type="GO" id="GO:0000076">
    <property type="term" value="P:DNA replication checkpoint signaling"/>
    <property type="evidence" value="ECO:0007669"/>
    <property type="project" value="UniProtKB-UniRule"/>
</dbReference>
<dbReference type="eggNOG" id="KOG3004">
    <property type="taxonomic scope" value="Eukaryota"/>
</dbReference>
<dbReference type="EMBL" id="KN293994">
    <property type="protein sequence ID" value="EEH39031.1"/>
    <property type="molecule type" value="Genomic_DNA"/>
</dbReference>
<keyword evidence="13" id="KW-1185">Reference proteome</keyword>
<keyword evidence="4 9" id="KW-0227">DNA damage</keyword>
<evidence type="ECO:0000256" key="2">
    <source>
        <dbReference type="ARBA" id="ARBA00006075"/>
    </source>
</evidence>
<dbReference type="GeneID" id="9100045"/>
<proteinExistence type="inferred from homology"/>
<feature type="region of interest" description="Disordered" evidence="10">
    <location>
        <begin position="198"/>
        <end position="220"/>
    </location>
</feature>
<dbReference type="GO" id="GO:0003677">
    <property type="term" value="F:DNA binding"/>
    <property type="evidence" value="ECO:0007669"/>
    <property type="project" value="TreeGrafter"/>
</dbReference>
<feature type="compositionally biased region" description="Polar residues" evidence="10">
    <location>
        <begin position="37"/>
        <end position="47"/>
    </location>
</feature>
<dbReference type="STRING" id="502779.C1GSJ8"/>
<comment type="subunit">
    <text evidence="3">Component of the fork protection complex (FPC) consisting of TOF1 and CSM3.</text>
</comment>
<evidence type="ECO:0000256" key="5">
    <source>
        <dbReference type="ARBA" id="ARBA00022880"/>
    </source>
</evidence>
<evidence type="ECO:0000313" key="12">
    <source>
        <dbReference type="EMBL" id="EEH39031.1"/>
    </source>
</evidence>
<comment type="function">
    <text evidence="8">Forms a fork protection complex (FPC) with TOF1 and which is required for chromosome segregation during meiosis and DNA damage repair. FPC coordinates leading and lagging strand synthesis and moves with the replication fork. FPC stabilizes replication forks in a configuration that is recognized by replication checkpoint sensors.</text>
</comment>
<dbReference type="PANTHER" id="PTHR13220">
    <property type="entry name" value="TIMELESS INTERACTING-RELATED"/>
    <property type="match status" value="1"/>
</dbReference>
<feature type="compositionally biased region" description="Low complexity" evidence="10">
    <location>
        <begin position="287"/>
        <end position="314"/>
    </location>
</feature>
<evidence type="ECO:0000259" key="11">
    <source>
        <dbReference type="Pfam" id="PF07962"/>
    </source>
</evidence>
<keyword evidence="5" id="KW-0236">DNA replication inhibitor</keyword>
<keyword evidence="7 9" id="KW-0131">Cell cycle</keyword>
<evidence type="ECO:0000256" key="3">
    <source>
        <dbReference type="ARBA" id="ARBA00011217"/>
    </source>
</evidence>
<comment type="subcellular location">
    <subcellularLocation>
        <location evidence="1 9">Nucleus</location>
    </subcellularLocation>
</comment>
<comment type="function">
    <text evidence="9">Plays an important role in the control of DNA replication and the maintenance of replication fork stability.</text>
</comment>
<dbReference type="KEGG" id="pbl:PAAG_01493"/>
<dbReference type="Pfam" id="PF07962">
    <property type="entry name" value="Swi3"/>
    <property type="match status" value="1"/>
</dbReference>
<evidence type="ECO:0000256" key="6">
    <source>
        <dbReference type="ARBA" id="ARBA00023242"/>
    </source>
</evidence>
<dbReference type="InterPro" id="IPR012923">
    <property type="entry name" value="Csm3"/>
</dbReference>
<dbReference type="PANTHER" id="PTHR13220:SF11">
    <property type="entry name" value="TIMELESS-INTERACTING PROTEIN"/>
    <property type="match status" value="1"/>
</dbReference>
<evidence type="ECO:0000256" key="1">
    <source>
        <dbReference type="ARBA" id="ARBA00004123"/>
    </source>
</evidence>
<feature type="region of interest" description="Disordered" evidence="10">
    <location>
        <begin position="261"/>
        <end position="326"/>
    </location>
</feature>
<dbReference type="VEuPathDB" id="FungiDB:PAAG_01493"/>
<comment type="similarity">
    <text evidence="2 9">Belongs to the CSM3 family.</text>
</comment>
<dbReference type="GO" id="GO:0031298">
    <property type="term" value="C:replication fork protection complex"/>
    <property type="evidence" value="ECO:0007669"/>
    <property type="project" value="TreeGrafter"/>
</dbReference>
<evidence type="ECO:0000256" key="7">
    <source>
        <dbReference type="ARBA" id="ARBA00023306"/>
    </source>
</evidence>
<dbReference type="GO" id="GO:0006974">
    <property type="term" value="P:DNA damage response"/>
    <property type="evidence" value="ECO:0007669"/>
    <property type="project" value="UniProtKB-KW"/>
</dbReference>
<name>C1GSJ8_PARBA</name>
<gene>
    <name evidence="12" type="ORF">PAAG_01493</name>
</gene>
<dbReference type="OMA" id="MRKEWIN"/>
<feature type="region of interest" description="Disordered" evidence="10">
    <location>
        <begin position="32"/>
        <end position="58"/>
    </location>
</feature>
<feature type="compositionally biased region" description="Acidic residues" evidence="10">
    <location>
        <begin position="316"/>
        <end position="326"/>
    </location>
</feature>
<sequence length="326" mass="35849">MEIRGRSPERGRNQTPAIDDLFDYDAGLDDILRETETSQPNASTNPASKIKKARTDSNGAGLGLDEEIKVAPKRRPVVKLDETRLLSQAGIPKLRKDAKTKLKFKGKGHEFSDAMRLLNFYQLWLDNLYPRAKFADGLAIIEKLGHSKRIQIMRKEWINEGKPKSHANERDIDEEIGNQARQPPAANDVTMTNYEDARNGGNSELFPTNTNTDTTRQDDQDNCKGDDMLDNQVSSIFGGGTGTKIPGHMFSNFGKEGSLFVGGDRDNKVDKPTPNVENGPEYDELEALLAETEGGGMPAAVPKSGSGSGPPQGAFDDLDSMDNYDF</sequence>
<evidence type="ECO:0000313" key="13">
    <source>
        <dbReference type="Proteomes" id="UP000002059"/>
    </source>
</evidence>
<dbReference type="RefSeq" id="XP_002796485.1">
    <property type="nucleotide sequence ID" value="XM_002796439.2"/>
</dbReference>
<dbReference type="HOGENOM" id="CLU_036204_0_0_1"/>
<dbReference type="InterPro" id="IPR040038">
    <property type="entry name" value="TIPIN/Csm3/Swi3"/>
</dbReference>
<evidence type="ECO:0000256" key="10">
    <source>
        <dbReference type="SAM" id="MobiDB-lite"/>
    </source>
</evidence>
<evidence type="ECO:0000256" key="9">
    <source>
        <dbReference type="RuleBase" id="RU366049"/>
    </source>
</evidence>